<accession>A0ABT4GSJ4</accession>
<gene>
    <name evidence="1" type="ORF">M5X12_02375</name>
</gene>
<protein>
    <submittedName>
        <fullName evidence="1">Uncharacterized protein</fullName>
    </submittedName>
</protein>
<dbReference type="Proteomes" id="UP001527181">
    <property type="component" value="Unassembled WGS sequence"/>
</dbReference>
<name>A0ABT4GSJ4_PAEAL</name>
<evidence type="ECO:0000313" key="2">
    <source>
        <dbReference type="Proteomes" id="UP001527181"/>
    </source>
</evidence>
<sequence>MCFCNQMNKVSSPVKVIQSDAKPQPSHGIQMTARKVEAVSAIKPIR</sequence>
<dbReference type="GeneID" id="94488587"/>
<dbReference type="RefSeq" id="WP_005545040.1">
    <property type="nucleotide sequence ID" value="NZ_JABFOR010000007.1"/>
</dbReference>
<evidence type="ECO:0000313" key="1">
    <source>
        <dbReference type="EMBL" id="MCY9759411.1"/>
    </source>
</evidence>
<reference evidence="1 2" key="1">
    <citation type="submission" date="2022-05" db="EMBL/GenBank/DDBJ databases">
        <title>Genome Sequencing of Bee-Associated Microbes.</title>
        <authorList>
            <person name="Dunlap C."/>
        </authorList>
    </citation>
    <scope>NUCLEOTIDE SEQUENCE [LARGE SCALE GENOMIC DNA]</scope>
    <source>
        <strain evidence="1 2">NRRL B-04010</strain>
    </source>
</reference>
<proteinExistence type="predicted"/>
<organism evidence="1 2">
    <name type="scientific">Paenibacillus alvei</name>
    <name type="common">Bacillus alvei</name>
    <dbReference type="NCBI Taxonomy" id="44250"/>
    <lineage>
        <taxon>Bacteria</taxon>
        <taxon>Bacillati</taxon>
        <taxon>Bacillota</taxon>
        <taxon>Bacilli</taxon>
        <taxon>Bacillales</taxon>
        <taxon>Paenibacillaceae</taxon>
        <taxon>Paenibacillus</taxon>
    </lineage>
</organism>
<dbReference type="EMBL" id="JAMDNP010000005">
    <property type="protein sequence ID" value="MCY9759411.1"/>
    <property type="molecule type" value="Genomic_DNA"/>
</dbReference>
<keyword evidence="2" id="KW-1185">Reference proteome</keyword>
<comment type="caution">
    <text evidence="1">The sequence shown here is derived from an EMBL/GenBank/DDBJ whole genome shotgun (WGS) entry which is preliminary data.</text>
</comment>